<feature type="domain" description="Endoplasmic reticulum vesicle transporter N-terminal" evidence="8">
    <location>
        <begin position="21"/>
        <end position="112"/>
    </location>
</feature>
<dbReference type="PANTHER" id="PTHR10984">
    <property type="entry name" value="ENDOPLASMIC RETICULUM-GOLGI INTERMEDIATE COMPARTMENT PROTEIN"/>
    <property type="match status" value="1"/>
</dbReference>
<reference evidence="9" key="1">
    <citation type="submission" date="2021-01" db="EMBL/GenBank/DDBJ databases">
        <authorList>
            <person name="Corre E."/>
            <person name="Pelletier E."/>
            <person name="Niang G."/>
            <person name="Scheremetjew M."/>
            <person name="Finn R."/>
            <person name="Kale V."/>
            <person name="Holt S."/>
            <person name="Cochrane G."/>
            <person name="Meng A."/>
            <person name="Brown T."/>
            <person name="Cohen L."/>
        </authorList>
    </citation>
    <scope>NUCLEOTIDE SEQUENCE</scope>
    <source>
        <strain evidence="9">WS</strain>
    </source>
</reference>
<dbReference type="EMBL" id="HBGD01008377">
    <property type="protein sequence ID" value="CAD9083633.1"/>
    <property type="molecule type" value="Transcribed_RNA"/>
</dbReference>
<dbReference type="GO" id="GO:0016020">
    <property type="term" value="C:membrane"/>
    <property type="evidence" value="ECO:0007669"/>
    <property type="project" value="UniProtKB-SubCell"/>
</dbReference>
<evidence type="ECO:0000256" key="2">
    <source>
        <dbReference type="ARBA" id="ARBA00005648"/>
    </source>
</evidence>
<evidence type="ECO:0008006" key="10">
    <source>
        <dbReference type="Google" id="ProtNLM"/>
    </source>
</evidence>
<keyword evidence="4 6" id="KW-1133">Transmembrane helix</keyword>
<evidence type="ECO:0000256" key="3">
    <source>
        <dbReference type="ARBA" id="ARBA00022692"/>
    </source>
</evidence>
<feature type="domain" description="Endoplasmic reticulum vesicle transporter C-terminal" evidence="7">
    <location>
        <begin position="166"/>
        <end position="383"/>
    </location>
</feature>
<dbReference type="Pfam" id="PF07970">
    <property type="entry name" value="COPIIcoated_ERV"/>
    <property type="match status" value="1"/>
</dbReference>
<dbReference type="Pfam" id="PF13850">
    <property type="entry name" value="ERGIC_N"/>
    <property type="match status" value="1"/>
</dbReference>
<accession>A0A7S1KRX6</accession>
<dbReference type="GO" id="GO:0005783">
    <property type="term" value="C:endoplasmic reticulum"/>
    <property type="evidence" value="ECO:0007669"/>
    <property type="project" value="TreeGrafter"/>
</dbReference>
<evidence type="ECO:0000259" key="8">
    <source>
        <dbReference type="Pfam" id="PF13850"/>
    </source>
</evidence>
<name>A0A7S1KRX6_9EUKA</name>
<gene>
    <name evidence="9" type="ORF">PCOS0759_LOCUS6887</name>
</gene>
<feature type="transmembrane region" description="Helical" evidence="6">
    <location>
        <begin position="361"/>
        <end position="382"/>
    </location>
</feature>
<sequence length="403" mass="45816">MTIKKRNSHHYHHHHHTMSGLSSLDIYPKTSAEYSKKTTTGGTISIIAIVLIIILTLSEISYYLRVRHIDILSVDTTHNANQKLPIYLNITFPSVSCDALSLDVMDVSGDHQVDVEHSFYKTRLHLDGTTLEESTLQEKLDSKSLDEERAKKAIAVRNKENYCGSCYGAEDTKSQCCNSCDQVREAYRKKGWAFTPHDDIEQCYTEVMERKMKYAKEEGCNLYGHFLVNKVAGNFHFAPGRTFQSAQAHMRDYIAYEVEHFNTSHVIHKLSFGVPYPGAHNPLDAVQKMINKGSALYQYFIKVVPTVYEYASGTQIRTNQYSVTQHMRPRNAEHSSVVPGVFFMYDLSPIMMHIKEERKSFLHFITSLCAIVGGVITVSGIADAVLHHFSSRRKDSSMVLPHR</sequence>
<comment type="subcellular location">
    <subcellularLocation>
        <location evidence="1">Membrane</location>
        <topology evidence="1">Multi-pass membrane protein</topology>
    </subcellularLocation>
</comment>
<evidence type="ECO:0000256" key="6">
    <source>
        <dbReference type="SAM" id="Phobius"/>
    </source>
</evidence>
<feature type="transmembrane region" description="Helical" evidence="6">
    <location>
        <begin position="44"/>
        <end position="64"/>
    </location>
</feature>
<evidence type="ECO:0000259" key="7">
    <source>
        <dbReference type="Pfam" id="PF07970"/>
    </source>
</evidence>
<comment type="similarity">
    <text evidence="2">Belongs to the ERGIC family.</text>
</comment>
<evidence type="ECO:0000256" key="4">
    <source>
        <dbReference type="ARBA" id="ARBA00022989"/>
    </source>
</evidence>
<dbReference type="InterPro" id="IPR039542">
    <property type="entry name" value="Erv_N"/>
</dbReference>
<dbReference type="InterPro" id="IPR045888">
    <property type="entry name" value="Erv"/>
</dbReference>
<dbReference type="PANTHER" id="PTHR10984:SF25">
    <property type="entry name" value="ENDOPLASMIC RETICULUM-GOLGI INTERMEDIATE COMPARTMENT PROTEIN 3"/>
    <property type="match status" value="1"/>
</dbReference>
<evidence type="ECO:0000313" key="9">
    <source>
        <dbReference type="EMBL" id="CAD9083633.1"/>
    </source>
</evidence>
<proteinExistence type="inferred from homology"/>
<evidence type="ECO:0000256" key="1">
    <source>
        <dbReference type="ARBA" id="ARBA00004141"/>
    </source>
</evidence>
<protein>
    <recommendedName>
        <fullName evidence="10">Endoplasmic reticulum vesicle transporter C-terminal domain-containing protein</fullName>
    </recommendedName>
</protein>
<keyword evidence="3 6" id="KW-0812">Transmembrane</keyword>
<organism evidence="9">
    <name type="scientific">Percolomonas cosmopolitus</name>
    <dbReference type="NCBI Taxonomy" id="63605"/>
    <lineage>
        <taxon>Eukaryota</taxon>
        <taxon>Discoba</taxon>
        <taxon>Heterolobosea</taxon>
        <taxon>Tetramitia</taxon>
        <taxon>Eutetramitia</taxon>
        <taxon>Percolomonadidae</taxon>
        <taxon>Percolomonas</taxon>
    </lineage>
</organism>
<dbReference type="GO" id="GO:0030134">
    <property type="term" value="C:COPII-coated ER to Golgi transport vesicle"/>
    <property type="evidence" value="ECO:0007669"/>
    <property type="project" value="TreeGrafter"/>
</dbReference>
<dbReference type="AlphaFoldDB" id="A0A7S1KRX6"/>
<dbReference type="InterPro" id="IPR012936">
    <property type="entry name" value="Erv_C"/>
</dbReference>
<keyword evidence="5 6" id="KW-0472">Membrane</keyword>
<evidence type="ECO:0000256" key="5">
    <source>
        <dbReference type="ARBA" id="ARBA00023136"/>
    </source>
</evidence>